<dbReference type="InterPro" id="IPR041679">
    <property type="entry name" value="DNA2/NAM7-like_C"/>
</dbReference>
<dbReference type="EMBL" id="CAJOBA010043114">
    <property type="protein sequence ID" value="CAF4144550.1"/>
    <property type="molecule type" value="Genomic_DNA"/>
</dbReference>
<dbReference type="InterPro" id="IPR027417">
    <property type="entry name" value="P-loop_NTPase"/>
</dbReference>
<organism evidence="3 5">
    <name type="scientific">Didymodactylos carnosus</name>
    <dbReference type="NCBI Taxonomy" id="1234261"/>
    <lineage>
        <taxon>Eukaryota</taxon>
        <taxon>Metazoa</taxon>
        <taxon>Spiralia</taxon>
        <taxon>Gnathifera</taxon>
        <taxon>Rotifera</taxon>
        <taxon>Eurotatoria</taxon>
        <taxon>Bdelloidea</taxon>
        <taxon>Philodinida</taxon>
        <taxon>Philodinidae</taxon>
        <taxon>Didymodactylos</taxon>
    </lineage>
</organism>
<dbReference type="AlphaFoldDB" id="A0A8S2EYV3"/>
<dbReference type="GO" id="GO:0016604">
    <property type="term" value="C:nuclear body"/>
    <property type="evidence" value="ECO:0007669"/>
    <property type="project" value="TreeGrafter"/>
</dbReference>
<dbReference type="Gene3D" id="3.40.50.300">
    <property type="entry name" value="P-loop containing nucleotide triphosphate hydrolases"/>
    <property type="match status" value="3"/>
</dbReference>
<dbReference type="EMBL" id="CAJNOK010021496">
    <property type="protein sequence ID" value="CAF1333168.1"/>
    <property type="molecule type" value="Genomic_DNA"/>
</dbReference>
<dbReference type="InterPro" id="IPR047187">
    <property type="entry name" value="SF1_C_Upf1"/>
</dbReference>
<evidence type="ECO:0000313" key="3">
    <source>
        <dbReference type="EMBL" id="CAF1333168.1"/>
    </source>
</evidence>
<dbReference type="Pfam" id="PF13087">
    <property type="entry name" value="AAA_12"/>
    <property type="match status" value="1"/>
</dbReference>
<evidence type="ECO:0000313" key="5">
    <source>
        <dbReference type="Proteomes" id="UP000677228"/>
    </source>
</evidence>
<evidence type="ECO:0000259" key="1">
    <source>
        <dbReference type="Pfam" id="PF13086"/>
    </source>
</evidence>
<dbReference type="CDD" id="cd18808">
    <property type="entry name" value="SF1_C_Upf1"/>
    <property type="match status" value="1"/>
</dbReference>
<reference evidence="3" key="1">
    <citation type="submission" date="2021-02" db="EMBL/GenBank/DDBJ databases">
        <authorList>
            <person name="Nowell W R."/>
        </authorList>
    </citation>
    <scope>NUCLEOTIDE SEQUENCE</scope>
</reference>
<dbReference type="Pfam" id="PF13086">
    <property type="entry name" value="AAA_11"/>
    <property type="match status" value="2"/>
</dbReference>
<dbReference type="Proteomes" id="UP000682733">
    <property type="component" value="Unassembled WGS sequence"/>
</dbReference>
<evidence type="ECO:0008006" key="6">
    <source>
        <dbReference type="Google" id="ProtNLM"/>
    </source>
</evidence>
<comment type="caution">
    <text evidence="3">The sequence shown here is derived from an EMBL/GenBank/DDBJ whole genome shotgun (WGS) entry which is preliminary data.</text>
</comment>
<feature type="domain" description="DNA2/NAM7 helicase helicase" evidence="1">
    <location>
        <begin position="213"/>
        <end position="277"/>
    </location>
</feature>
<dbReference type="Proteomes" id="UP000677228">
    <property type="component" value="Unassembled WGS sequence"/>
</dbReference>
<evidence type="ECO:0000313" key="4">
    <source>
        <dbReference type="EMBL" id="CAF4144550.1"/>
    </source>
</evidence>
<dbReference type="PANTHER" id="PTHR10887:SF495">
    <property type="entry name" value="HELICASE SENATAXIN ISOFORM X1-RELATED"/>
    <property type="match status" value="1"/>
</dbReference>
<proteinExistence type="predicted"/>
<feature type="domain" description="DNA2/NAM7 helicase-like C-terminal" evidence="2">
    <location>
        <begin position="280"/>
        <end position="442"/>
    </location>
</feature>
<dbReference type="InterPro" id="IPR045055">
    <property type="entry name" value="DNA2/NAM7-like"/>
</dbReference>
<dbReference type="PANTHER" id="PTHR10887">
    <property type="entry name" value="DNA2/NAM7 HELICASE FAMILY"/>
    <property type="match status" value="1"/>
</dbReference>
<dbReference type="SUPFAM" id="SSF52540">
    <property type="entry name" value="P-loop containing nucleoside triphosphate hydrolases"/>
    <property type="match status" value="1"/>
</dbReference>
<sequence>MKITINFVLRIYQDYQIWTHYTDNLNSQCRVLSPYDVILLTINNTKYFGIIVYTRHTRTKSKETGATTENVSDDKWTIVQPRKGDHNVDKVMNIVRLTHRTTTKRQITAIMNLSQWPQYKSLLAPTQNDLYYQLAEQLPVTIDRPDFNEEQRKAIKVAVNMFGDIQDRLFILHGPPGTGKSKTIAGLVYLFRPPDDKHLCDYFLEYIVLTELCQKLKRRENFNRCTIEKQIEKKLLKNAQIIISTLNYTASSRLRLLNNSKTGVSFIIVDEACQAFEELFPNEHFYDSQLTYGGVHQSYPLKPLFHVNIQALNHKHDAFKSAYNVVEARMLTRVCRLIVLCLSGNNYKSWRFNSDDERIISTQQRIGIITPYKGQVREIEKQLKLVGIYHTEIGSVDSFQGKQKDIILISTVRCKNTGFLDISNRLNVMLTRAKYGEYIFGNLTHLKQYDHWKELIDNAIGRKLLVDTTEPFDAIKIFENFVT</sequence>
<dbReference type="GO" id="GO:0006369">
    <property type="term" value="P:termination of RNA polymerase II transcription"/>
    <property type="evidence" value="ECO:0007669"/>
    <property type="project" value="TreeGrafter"/>
</dbReference>
<dbReference type="GO" id="GO:0001147">
    <property type="term" value="F:transcription termination site sequence-specific DNA binding"/>
    <property type="evidence" value="ECO:0007669"/>
    <property type="project" value="TreeGrafter"/>
</dbReference>
<name>A0A8S2EYV3_9BILA</name>
<gene>
    <name evidence="3" type="ORF">OVA965_LOCUS29985</name>
    <name evidence="4" type="ORF">TMI583_LOCUS30777</name>
</gene>
<feature type="domain" description="DNA2/NAM7 helicase helicase" evidence="1">
    <location>
        <begin position="147"/>
        <end position="191"/>
    </location>
</feature>
<evidence type="ECO:0000259" key="2">
    <source>
        <dbReference type="Pfam" id="PF13087"/>
    </source>
</evidence>
<accession>A0A8S2EYV3</accession>
<dbReference type="GO" id="GO:0004386">
    <property type="term" value="F:helicase activity"/>
    <property type="evidence" value="ECO:0007669"/>
    <property type="project" value="InterPro"/>
</dbReference>
<protein>
    <recommendedName>
        <fullName evidence="6">Helicase</fullName>
    </recommendedName>
</protein>
<dbReference type="InterPro" id="IPR041677">
    <property type="entry name" value="DNA2/NAM7_AAA_11"/>
</dbReference>